<feature type="region of interest" description="Disordered" evidence="1">
    <location>
        <begin position="105"/>
        <end position="130"/>
    </location>
</feature>
<feature type="compositionally biased region" description="Low complexity" evidence="1">
    <location>
        <begin position="113"/>
        <end position="130"/>
    </location>
</feature>
<reference evidence="3" key="1">
    <citation type="submission" date="2022-11" db="UniProtKB">
        <authorList>
            <consortium name="WormBaseParasite"/>
        </authorList>
    </citation>
    <scope>IDENTIFICATION</scope>
</reference>
<evidence type="ECO:0000313" key="2">
    <source>
        <dbReference type="Proteomes" id="UP000887560"/>
    </source>
</evidence>
<keyword evidence="2" id="KW-1185">Reference proteome</keyword>
<dbReference type="WBParaSite" id="scf7180000419547.g3929">
    <property type="protein sequence ID" value="scf7180000419547.g3929"/>
    <property type="gene ID" value="scf7180000419547.g3929"/>
</dbReference>
<dbReference type="Proteomes" id="UP000887560">
    <property type="component" value="Unplaced"/>
</dbReference>
<dbReference type="AlphaFoldDB" id="A0A915NP16"/>
<evidence type="ECO:0000256" key="1">
    <source>
        <dbReference type="SAM" id="MobiDB-lite"/>
    </source>
</evidence>
<name>A0A915NP16_9BILA</name>
<organism evidence="2 3">
    <name type="scientific">Meloidogyne floridensis</name>
    <dbReference type="NCBI Taxonomy" id="298350"/>
    <lineage>
        <taxon>Eukaryota</taxon>
        <taxon>Metazoa</taxon>
        <taxon>Ecdysozoa</taxon>
        <taxon>Nematoda</taxon>
        <taxon>Chromadorea</taxon>
        <taxon>Rhabditida</taxon>
        <taxon>Tylenchina</taxon>
        <taxon>Tylenchomorpha</taxon>
        <taxon>Tylenchoidea</taxon>
        <taxon>Meloidogynidae</taxon>
        <taxon>Meloidogyninae</taxon>
        <taxon>Meloidogyne</taxon>
    </lineage>
</organism>
<proteinExistence type="predicted"/>
<protein>
    <submittedName>
        <fullName evidence="3">Uncharacterized protein</fullName>
    </submittedName>
</protein>
<evidence type="ECO:0000313" key="3">
    <source>
        <dbReference type="WBParaSite" id="scf7180000419547.g3929"/>
    </source>
</evidence>
<accession>A0A915NP16</accession>
<sequence>MAPTIDFGAVNYGCTKYKRRMVLYESVLQPGKRFEFCYSSSYQDKRGIETAYYKCVGCMHAKRYNDGRRIPKIAVRQGRLVNSNPDRPSNFPHFCQPIDSAVSDRRQREREISASTSGQSSSTSSQRSIIQQINRNQNSAQTIQSNSELAQASTSTALVETARQSLFFNPAKPGPSNFSNSVFNLNISSMGVLPSSSSSSLLDSTSHLIARDSTSHLIARGPSMNEVMQQQIQQLAANCFASTGVSPSNALNVTSQNLLFGMGMTSTNTNAWQPITTTQ</sequence>